<dbReference type="InterPro" id="IPR012338">
    <property type="entry name" value="Beta-lactam/transpept-like"/>
</dbReference>
<dbReference type="EMBL" id="MFNF01000017">
    <property type="protein sequence ID" value="OGH03321.1"/>
    <property type="molecule type" value="Genomic_DNA"/>
</dbReference>
<comment type="caution">
    <text evidence="3">The sequence shown here is derived from an EMBL/GenBank/DDBJ whole genome shotgun (WGS) entry which is preliminary data.</text>
</comment>
<sequence>MGLALLLWGGIGSITLAQSAPKEITELIKRGSVLLLDETGKPLVSYRANEAYAPASVIKVLTAAVLIEELGPHYRPKTRFFINAQGDLGIQGFGDPYLVSEEIALVAKELKDLNMNQFKSVRLDSSMFQAPAKAPGTTNTLNPYDAINGALAVNFNSLFLKRNKDGQVVSAEKATPLTPLSAKKGLILKPGITDRLNLTQDPKEGLLYTGELFMAVFAREGLTLEGPISYGPLGVEFKEILTHENSRELPEILAGLLKFSNNYIANQMFLVLGAERSGWPAAEEKSLKVFGQSVAKKFAPKPGEFALVEASGIARENRVTANLLGQILVTFAPHYELLHPHKRYKNIYLKSGTLTGVHNYIGYIKTDRGLRPFVILLEQPRNARENLLAELLQLSQARP</sequence>
<evidence type="ECO:0000256" key="2">
    <source>
        <dbReference type="ARBA" id="ARBA00022801"/>
    </source>
</evidence>
<gene>
    <name evidence="3" type="ORF">A2557_02230</name>
</gene>
<dbReference type="GO" id="GO:0000270">
    <property type="term" value="P:peptidoglycan metabolic process"/>
    <property type="evidence" value="ECO:0007669"/>
    <property type="project" value="TreeGrafter"/>
</dbReference>
<accession>A0A1F6GZ50</accession>
<keyword evidence="2" id="KW-0378">Hydrolase</keyword>
<dbReference type="Gene3D" id="3.50.80.20">
    <property type="entry name" value="D-Ala-D-Ala carboxypeptidase C, peptidase S13"/>
    <property type="match status" value="1"/>
</dbReference>
<dbReference type="SUPFAM" id="SSF56601">
    <property type="entry name" value="beta-lactamase/transpeptidase-like"/>
    <property type="match status" value="1"/>
</dbReference>
<dbReference type="Gene3D" id="3.40.710.10">
    <property type="entry name" value="DD-peptidase/beta-lactamase superfamily"/>
    <property type="match status" value="2"/>
</dbReference>
<evidence type="ECO:0000313" key="3">
    <source>
        <dbReference type="EMBL" id="OGH03321.1"/>
    </source>
</evidence>
<dbReference type="PANTHER" id="PTHR30023:SF0">
    <property type="entry name" value="PENICILLIN-SENSITIVE CARBOXYPEPTIDASE A"/>
    <property type="match status" value="1"/>
</dbReference>
<dbReference type="GO" id="GO:0004185">
    <property type="term" value="F:serine-type carboxypeptidase activity"/>
    <property type="evidence" value="ECO:0007669"/>
    <property type="project" value="InterPro"/>
</dbReference>
<dbReference type="Pfam" id="PF02113">
    <property type="entry name" value="Peptidase_S13"/>
    <property type="match status" value="2"/>
</dbReference>
<dbReference type="InterPro" id="IPR000667">
    <property type="entry name" value="Peptidase_S13"/>
</dbReference>
<reference evidence="3 4" key="1">
    <citation type="journal article" date="2016" name="Nat. Commun.">
        <title>Thousands of microbial genomes shed light on interconnected biogeochemical processes in an aquifer system.</title>
        <authorList>
            <person name="Anantharaman K."/>
            <person name="Brown C.T."/>
            <person name="Hug L.A."/>
            <person name="Sharon I."/>
            <person name="Castelle C.J."/>
            <person name="Probst A.J."/>
            <person name="Thomas B.C."/>
            <person name="Singh A."/>
            <person name="Wilkins M.J."/>
            <person name="Karaoz U."/>
            <person name="Brodie E.L."/>
            <person name="Williams K.H."/>
            <person name="Hubbard S.S."/>
            <person name="Banfield J.F."/>
        </authorList>
    </citation>
    <scope>NUCLEOTIDE SEQUENCE [LARGE SCALE GENOMIC DNA]</scope>
</reference>
<organism evidence="3 4">
    <name type="scientific">Candidatus Lambdaproteobacteria bacterium RIFOXYD2_FULL_56_26</name>
    <dbReference type="NCBI Taxonomy" id="1817773"/>
    <lineage>
        <taxon>Bacteria</taxon>
        <taxon>Pseudomonadati</taxon>
        <taxon>Pseudomonadota</taxon>
        <taxon>Candidatus Lambdaproteobacteria</taxon>
    </lineage>
</organism>
<evidence type="ECO:0008006" key="5">
    <source>
        <dbReference type="Google" id="ProtNLM"/>
    </source>
</evidence>
<dbReference type="PRINTS" id="PR00922">
    <property type="entry name" value="DADACBPTASE3"/>
</dbReference>
<comment type="similarity">
    <text evidence="1">Belongs to the peptidase S13 family.</text>
</comment>
<dbReference type="Proteomes" id="UP000177583">
    <property type="component" value="Unassembled WGS sequence"/>
</dbReference>
<name>A0A1F6GZ50_9PROT</name>
<evidence type="ECO:0000256" key="1">
    <source>
        <dbReference type="ARBA" id="ARBA00006096"/>
    </source>
</evidence>
<dbReference type="PANTHER" id="PTHR30023">
    <property type="entry name" value="D-ALANYL-D-ALANINE CARBOXYPEPTIDASE"/>
    <property type="match status" value="1"/>
</dbReference>
<evidence type="ECO:0000313" key="4">
    <source>
        <dbReference type="Proteomes" id="UP000177583"/>
    </source>
</evidence>
<dbReference type="AlphaFoldDB" id="A0A1F6GZ50"/>
<dbReference type="GO" id="GO:0006508">
    <property type="term" value="P:proteolysis"/>
    <property type="evidence" value="ECO:0007669"/>
    <property type="project" value="InterPro"/>
</dbReference>
<proteinExistence type="inferred from homology"/>
<protein>
    <recommendedName>
        <fullName evidence="5">Peptidase S13</fullName>
    </recommendedName>
</protein>